<dbReference type="Proteomes" id="UP000823388">
    <property type="component" value="Chromosome 9K"/>
</dbReference>
<name>A0A8T0NC41_PANVG</name>
<evidence type="ECO:0000313" key="2">
    <source>
        <dbReference type="EMBL" id="KAG2545762.1"/>
    </source>
</evidence>
<sequence>MYVHISSEQLMSFTLLGIQFGVDGMFPLAPPCLLHLLPLLREVSPGSHAGTQSCRPRRPAGAFSGSRAGPTERRTTLPTTSPYLQLLAASLPLSLGSYRRQSGSGSGDWAIMLRSFLILSTLD</sequence>
<evidence type="ECO:0000313" key="3">
    <source>
        <dbReference type="Proteomes" id="UP000823388"/>
    </source>
</evidence>
<gene>
    <name evidence="2" type="ORF">PVAP13_9KG230891</name>
</gene>
<evidence type="ECO:0000256" key="1">
    <source>
        <dbReference type="SAM" id="MobiDB-lite"/>
    </source>
</evidence>
<dbReference type="EMBL" id="CM029053">
    <property type="protein sequence ID" value="KAG2545762.1"/>
    <property type="molecule type" value="Genomic_DNA"/>
</dbReference>
<protein>
    <submittedName>
        <fullName evidence="2">Uncharacterized protein</fullName>
    </submittedName>
</protein>
<reference evidence="2" key="1">
    <citation type="submission" date="2020-05" db="EMBL/GenBank/DDBJ databases">
        <title>WGS assembly of Panicum virgatum.</title>
        <authorList>
            <person name="Lovell J.T."/>
            <person name="Jenkins J."/>
            <person name="Shu S."/>
            <person name="Juenger T.E."/>
            <person name="Schmutz J."/>
        </authorList>
    </citation>
    <scope>NUCLEOTIDE SEQUENCE</scope>
    <source>
        <strain evidence="2">AP13</strain>
    </source>
</reference>
<comment type="caution">
    <text evidence="2">The sequence shown here is derived from an EMBL/GenBank/DDBJ whole genome shotgun (WGS) entry which is preliminary data.</text>
</comment>
<feature type="region of interest" description="Disordered" evidence="1">
    <location>
        <begin position="47"/>
        <end position="77"/>
    </location>
</feature>
<accession>A0A8T0NC41</accession>
<keyword evidence="3" id="KW-1185">Reference proteome</keyword>
<dbReference type="AlphaFoldDB" id="A0A8T0NC41"/>
<proteinExistence type="predicted"/>
<organism evidence="2 3">
    <name type="scientific">Panicum virgatum</name>
    <name type="common">Blackwell switchgrass</name>
    <dbReference type="NCBI Taxonomy" id="38727"/>
    <lineage>
        <taxon>Eukaryota</taxon>
        <taxon>Viridiplantae</taxon>
        <taxon>Streptophyta</taxon>
        <taxon>Embryophyta</taxon>
        <taxon>Tracheophyta</taxon>
        <taxon>Spermatophyta</taxon>
        <taxon>Magnoliopsida</taxon>
        <taxon>Liliopsida</taxon>
        <taxon>Poales</taxon>
        <taxon>Poaceae</taxon>
        <taxon>PACMAD clade</taxon>
        <taxon>Panicoideae</taxon>
        <taxon>Panicodae</taxon>
        <taxon>Paniceae</taxon>
        <taxon>Panicinae</taxon>
        <taxon>Panicum</taxon>
        <taxon>Panicum sect. Hiantes</taxon>
    </lineage>
</organism>